<feature type="domain" description="HORMA" evidence="6">
    <location>
        <begin position="17"/>
        <end position="226"/>
    </location>
</feature>
<dbReference type="GO" id="GO:0005694">
    <property type="term" value="C:chromosome"/>
    <property type="evidence" value="ECO:0007669"/>
    <property type="project" value="UniProtKB-SubCell"/>
</dbReference>
<dbReference type="InterPro" id="IPR051294">
    <property type="entry name" value="HORMA_MeioticProgression"/>
</dbReference>
<dbReference type="VEuPathDB" id="CryptoDB:Chro.50207"/>
<keyword evidence="3" id="KW-0158">Chromosome</keyword>
<dbReference type="GO" id="GO:0005634">
    <property type="term" value="C:nucleus"/>
    <property type="evidence" value="ECO:0007669"/>
    <property type="project" value="UniProtKB-SubCell"/>
</dbReference>
<dbReference type="PROSITE" id="PS50815">
    <property type="entry name" value="HORMA"/>
    <property type="match status" value="1"/>
</dbReference>
<evidence type="ECO:0000256" key="2">
    <source>
        <dbReference type="ARBA" id="ARBA00004286"/>
    </source>
</evidence>
<dbReference type="AlphaFoldDB" id="A0A0S4THQ8"/>
<evidence type="ECO:0000256" key="4">
    <source>
        <dbReference type="ARBA" id="ARBA00023242"/>
    </source>
</evidence>
<dbReference type="InterPro" id="IPR003511">
    <property type="entry name" value="HORMA_dom"/>
</dbReference>
<proteinExistence type="predicted"/>
<dbReference type="Gene3D" id="3.30.900.10">
    <property type="entry name" value="HORMA domain"/>
    <property type="match status" value="1"/>
</dbReference>
<keyword evidence="4" id="KW-0539">Nucleus</keyword>
<sequence length="406" mass="46728">MATSQLSKQTQQVITDIQSLNMMRNTIRTAVSSVAYLRNLFDEEAFEDKNVSGLQLKVLRPFNQESKLILNWLEDGVFDALEKQYLKLLVFGIHGECDELIESYHFHFNYSEKGTNINLKRKSKEKETSNSQEINNFGCCTKEYARQQTVQLLRALILLTQSLSPLPESRYMSMKLWYYEDRVPNDYEPNHFRPARSSDILSFNEIPIDTVVGNVDTKFHTLSVKVKSAVENYNDSSELNLYTNLSASQLKKKEKIPEKQELLKIQTFSNDKIKERTDEELTAGSSTESKQIKLNELIPNQNGSPTDDRTIKTINSVELLEKATEVVKFLKFVNKGNLAMALDIEKERASNLIEILLDNGHLLNKVVKGKGYPVKEREIGERRVKNKGICKKRMTKRKIDDKNTMN</sequence>
<organism evidence="7">
    <name type="scientific">Cryptosporidium hominis</name>
    <dbReference type="NCBI Taxonomy" id="237895"/>
    <lineage>
        <taxon>Eukaryota</taxon>
        <taxon>Sar</taxon>
        <taxon>Alveolata</taxon>
        <taxon>Apicomplexa</taxon>
        <taxon>Conoidasida</taxon>
        <taxon>Coccidia</taxon>
        <taxon>Eucoccidiorida</taxon>
        <taxon>Eimeriorina</taxon>
        <taxon>Cryptosporidiidae</taxon>
        <taxon>Cryptosporidium</taxon>
    </lineage>
</organism>
<protein>
    <recommendedName>
        <fullName evidence="6">HORMA domain-containing protein</fullName>
    </recommendedName>
</protein>
<evidence type="ECO:0000256" key="5">
    <source>
        <dbReference type="ARBA" id="ARBA00023254"/>
    </source>
</evidence>
<gene>
    <name evidence="7" type="ORF">CHUDEA5_1750</name>
</gene>
<evidence type="ECO:0000259" key="6">
    <source>
        <dbReference type="PROSITE" id="PS50815"/>
    </source>
</evidence>
<dbReference type="InterPro" id="IPR036570">
    <property type="entry name" value="HORMA_dom_sf"/>
</dbReference>
<dbReference type="VEuPathDB" id="CryptoDB:CHUDEA5_1750"/>
<evidence type="ECO:0000256" key="3">
    <source>
        <dbReference type="ARBA" id="ARBA00022454"/>
    </source>
</evidence>
<evidence type="ECO:0000256" key="1">
    <source>
        <dbReference type="ARBA" id="ARBA00004123"/>
    </source>
</evidence>
<dbReference type="SUPFAM" id="SSF56019">
    <property type="entry name" value="The spindle assembly checkpoint protein mad2"/>
    <property type="match status" value="1"/>
</dbReference>
<comment type="subcellular location">
    <subcellularLocation>
        <location evidence="2">Chromosome</location>
    </subcellularLocation>
    <subcellularLocation>
        <location evidence="1">Nucleus</location>
    </subcellularLocation>
</comment>
<dbReference type="PANTHER" id="PTHR48225:SF7">
    <property type="entry name" value="MEIOSIS-SPECIFIC PROTEIN HOP1"/>
    <property type="match status" value="1"/>
</dbReference>
<reference evidence="7" key="1">
    <citation type="submission" date="2015-08" db="EMBL/GenBank/DDBJ databases">
        <authorList>
            <person name="Babu N.S."/>
            <person name="Beckwith C.J."/>
            <person name="Beseler K.G."/>
            <person name="Brison A."/>
            <person name="Carone J.V."/>
            <person name="Caskin T.P."/>
            <person name="Diamond M."/>
            <person name="Durham M.E."/>
            <person name="Foxe J.M."/>
            <person name="Go M."/>
            <person name="Henderson B.A."/>
            <person name="Jones I.B."/>
            <person name="McGettigan J.A."/>
            <person name="Micheletti S.J."/>
            <person name="Nasrallah M.E."/>
            <person name="Ortiz D."/>
            <person name="Piller C.R."/>
            <person name="Privatt S.R."/>
            <person name="Schneider S.L."/>
            <person name="Sharp S."/>
            <person name="Smith T.C."/>
            <person name="Stanton J.D."/>
            <person name="Ullery H.E."/>
            <person name="Wilson R.J."/>
            <person name="Serrano M.G."/>
            <person name="Buck G."/>
            <person name="Lee V."/>
            <person name="Wang Y."/>
            <person name="Carvalho R."/>
            <person name="Voegtly L."/>
            <person name="Shi R."/>
            <person name="Duckworth R."/>
            <person name="Johnson A."/>
            <person name="Loviza R."/>
            <person name="Walstead R."/>
            <person name="Shah Z."/>
            <person name="Kiflezghi M."/>
            <person name="Wade K."/>
            <person name="Ball S.L."/>
            <person name="Bradley K.W."/>
            <person name="Asai D.J."/>
            <person name="Bowman C.A."/>
            <person name="Russell D.A."/>
            <person name="Pope W.H."/>
            <person name="Jacobs-Sera D."/>
            <person name="Hendrix R.W."/>
            <person name="Hatfull G.F."/>
        </authorList>
    </citation>
    <scope>NUCLEOTIDE SEQUENCE [LARGE SCALE GENOMIC DNA]</scope>
</reference>
<dbReference type="PANTHER" id="PTHR48225">
    <property type="entry name" value="HORMA DOMAIN-CONTAINING PROTEIN 1"/>
    <property type="match status" value="1"/>
</dbReference>
<dbReference type="GO" id="GO:0051321">
    <property type="term" value="P:meiotic cell cycle"/>
    <property type="evidence" value="ECO:0007669"/>
    <property type="project" value="UniProtKB-KW"/>
</dbReference>
<dbReference type="Pfam" id="PF02301">
    <property type="entry name" value="HORMA"/>
    <property type="match status" value="1"/>
</dbReference>
<dbReference type="VEuPathDB" id="CryptoDB:ChTU502y2012_386g0240"/>
<dbReference type="VEuPathDB" id="CryptoDB:GY17_00003622"/>
<name>A0A0S4THQ8_CRYHO</name>
<evidence type="ECO:0000313" key="7">
    <source>
        <dbReference type="EMBL" id="CUV06163.1"/>
    </source>
</evidence>
<accession>A0A0S4THQ8</accession>
<dbReference type="EMBL" id="LN877951">
    <property type="protein sequence ID" value="CUV06163.1"/>
    <property type="molecule type" value="Genomic_DNA"/>
</dbReference>
<keyword evidence="5" id="KW-0469">Meiosis</keyword>
<dbReference type="Proteomes" id="UP000199752">
    <property type="component" value="Chromosome 5"/>
</dbReference>